<dbReference type="InterPro" id="IPR050611">
    <property type="entry name" value="ABCF"/>
</dbReference>
<dbReference type="InterPro" id="IPR032781">
    <property type="entry name" value="ABC_tran_Xtn"/>
</dbReference>
<dbReference type="PANTHER" id="PTHR19211">
    <property type="entry name" value="ATP-BINDING TRANSPORT PROTEIN-RELATED"/>
    <property type="match status" value="1"/>
</dbReference>
<sequence length="645" mass="72607">MIRFENLTIVRGTKLLFKDTSIVINPGESVGLVGANGAGKSSLLGLMHSQMHPDSGDVFFPNNWRIAYVRQETPTFERTALEYVLDGDSNLRKTQAQIADAQARGDGYQEANAHIAFADANGYSAPARGQSLLLGLGFTLAQSELPVSSFSGGWRMRLNLAQALMCPSELLLLDEPTNHLDLDAIIWLEDWLSRYTGTLFIVSHDREFLDSVCNVILHIENHKLKRYGGNYSQFEILREHELALEQSTFEKQQATIAHLESFITRFKAKATKATQAKSRVRALRKMERISPRDLNSLLVFNFHSVNSAPNPMLVLNSVCCGYKLDSGREQVILPRVTLSVQKDKRIALLGANGQGKSTLIKTLAGYLPPLAGNITQGKGLKIGYFSQHQIETLENDNSPLQHLQRLAPDAHEQELRDFLGGFNFRSTMAMEIIKSFSGGEKARLALALIIWQKPNLLLLDEPTNHLDLETRQALIMAISQFNGTLIIVSHDRDLLRGTTDEFLLIADSRVQPFNGDLDDYRNWLLKNLADQRTAGHKKERDTQGSITSNINRQTKKRIDAKERHRLTQLRKPLQIKIESLEKAMVLLNKEKIKLDALLADKTLYEPSKKIALMDSLKRHSEVKFQLAETESSWLTVQEAFEKIDC</sequence>
<dbReference type="SUPFAM" id="SSF52540">
    <property type="entry name" value="P-loop containing nucleoside triphosphate hydrolases"/>
    <property type="match status" value="2"/>
</dbReference>
<dbReference type="Pfam" id="PF00005">
    <property type="entry name" value="ABC_tran"/>
    <property type="match status" value="2"/>
</dbReference>
<evidence type="ECO:0000259" key="6">
    <source>
        <dbReference type="PROSITE" id="PS50893"/>
    </source>
</evidence>
<dbReference type="PROSITE" id="PS00211">
    <property type="entry name" value="ABC_TRANSPORTER_1"/>
    <property type="match status" value="2"/>
</dbReference>
<evidence type="ECO:0000313" key="8">
    <source>
        <dbReference type="Proteomes" id="UP000242660"/>
    </source>
</evidence>
<evidence type="ECO:0000313" key="7">
    <source>
        <dbReference type="EMBL" id="PSB92047.1"/>
    </source>
</evidence>
<dbReference type="Proteomes" id="UP000242660">
    <property type="component" value="Unassembled WGS sequence"/>
</dbReference>
<keyword evidence="2" id="KW-0997">Cell inner membrane</keyword>
<dbReference type="Gene3D" id="3.40.50.300">
    <property type="entry name" value="P-loop containing nucleotide triphosphate hydrolases"/>
    <property type="match status" value="2"/>
</dbReference>
<evidence type="ECO:0000256" key="3">
    <source>
        <dbReference type="ARBA" id="ARBA00022737"/>
    </source>
</evidence>
<keyword evidence="4" id="KW-0547">Nucleotide-binding</keyword>
<dbReference type="PROSITE" id="PS50893">
    <property type="entry name" value="ABC_TRANSPORTER_2"/>
    <property type="match status" value="2"/>
</dbReference>
<proteinExistence type="predicted"/>
<dbReference type="InterPro" id="IPR003439">
    <property type="entry name" value="ABC_transporter-like_ATP-bd"/>
</dbReference>
<keyword evidence="3" id="KW-0677">Repeat</keyword>
<evidence type="ECO:0000256" key="4">
    <source>
        <dbReference type="ARBA" id="ARBA00022741"/>
    </source>
</evidence>
<name>A0ABX5FFW6_9BURK</name>
<dbReference type="Pfam" id="PF12848">
    <property type="entry name" value="ABC_tran_Xtn"/>
    <property type="match status" value="1"/>
</dbReference>
<evidence type="ECO:0000256" key="1">
    <source>
        <dbReference type="ARBA" id="ARBA00022475"/>
    </source>
</evidence>
<keyword evidence="1" id="KW-1003">Cell membrane</keyword>
<dbReference type="RefSeq" id="WP_106182126.1">
    <property type="nucleotide sequence ID" value="NZ_MUHY01000001.1"/>
</dbReference>
<gene>
    <name evidence="7" type="primary">yheS</name>
    <name evidence="7" type="ORF">BZL35_00273</name>
</gene>
<dbReference type="EMBL" id="MUHY01000001">
    <property type="protein sequence ID" value="PSB92047.1"/>
    <property type="molecule type" value="Genomic_DNA"/>
</dbReference>
<dbReference type="PANTHER" id="PTHR19211:SF14">
    <property type="entry name" value="ATP-BINDING CASSETTE SUB-FAMILY F MEMBER 1"/>
    <property type="match status" value="1"/>
</dbReference>
<reference evidence="7 8" key="1">
    <citation type="journal article" date="2017" name="Front. Microbiol.">
        <title>Genome of Ca. Pandoraea novymonadis, an Endosymbiotic Bacterium of the Trypanosomatid Novymonas esmeraldas.</title>
        <authorList>
            <person name="Kostygov A.Y."/>
            <person name="Butenko A."/>
            <person name="Nenarokova A."/>
            <person name="Tashyreva D."/>
            <person name="Flegontov P."/>
            <person name="Lukes J."/>
            <person name="Yurchenko V."/>
        </authorList>
    </citation>
    <scope>NUCLEOTIDE SEQUENCE [LARGE SCALE GENOMIC DNA]</scope>
    <source>
        <strain evidence="7 8">E262</strain>
    </source>
</reference>
<dbReference type="InterPro" id="IPR003593">
    <property type="entry name" value="AAA+_ATPase"/>
</dbReference>
<accession>A0ABX5FFW6</accession>
<dbReference type="CDD" id="cd03221">
    <property type="entry name" value="ABCF_EF-3"/>
    <property type="match status" value="2"/>
</dbReference>
<feature type="domain" description="ABC transporter" evidence="6">
    <location>
        <begin position="2"/>
        <end position="246"/>
    </location>
</feature>
<feature type="domain" description="ABC transporter" evidence="6">
    <location>
        <begin position="313"/>
        <end position="532"/>
    </location>
</feature>
<organism evidence="7 8">
    <name type="scientific">Candidatus Pandoraea novymonadis</name>
    <dbReference type="NCBI Taxonomy" id="1808959"/>
    <lineage>
        <taxon>Bacteria</taxon>
        <taxon>Pseudomonadati</taxon>
        <taxon>Pseudomonadota</taxon>
        <taxon>Betaproteobacteria</taxon>
        <taxon>Burkholderiales</taxon>
        <taxon>Burkholderiaceae</taxon>
        <taxon>Pandoraea</taxon>
    </lineage>
</organism>
<keyword evidence="2" id="KW-0472">Membrane</keyword>
<dbReference type="SMART" id="SM00382">
    <property type="entry name" value="AAA"/>
    <property type="match status" value="2"/>
</dbReference>
<dbReference type="GO" id="GO:0005524">
    <property type="term" value="F:ATP binding"/>
    <property type="evidence" value="ECO:0007669"/>
    <property type="project" value="UniProtKB-KW"/>
</dbReference>
<dbReference type="InterPro" id="IPR017871">
    <property type="entry name" value="ABC_transporter-like_CS"/>
</dbReference>
<keyword evidence="8" id="KW-1185">Reference proteome</keyword>
<evidence type="ECO:0000256" key="2">
    <source>
        <dbReference type="ARBA" id="ARBA00022519"/>
    </source>
</evidence>
<evidence type="ECO:0000256" key="5">
    <source>
        <dbReference type="ARBA" id="ARBA00022840"/>
    </source>
</evidence>
<comment type="caution">
    <text evidence="7">The sequence shown here is derived from an EMBL/GenBank/DDBJ whole genome shotgun (WGS) entry which is preliminary data.</text>
</comment>
<protein>
    <submittedName>
        <fullName evidence="7">ABC transporter ATP-binding protein YheS</fullName>
    </submittedName>
</protein>
<dbReference type="InterPro" id="IPR027417">
    <property type="entry name" value="P-loop_NTPase"/>
</dbReference>
<keyword evidence="5 7" id="KW-0067">ATP-binding</keyword>